<name>K6YKT6_9ALTE</name>
<dbReference type="STRING" id="493475.GARC_0256"/>
<dbReference type="InterPro" id="IPR000192">
    <property type="entry name" value="Aminotrans_V_dom"/>
</dbReference>
<keyword evidence="3" id="KW-0663">Pyridoxal phosphate</keyword>
<dbReference type="GO" id="GO:0008483">
    <property type="term" value="F:transaminase activity"/>
    <property type="evidence" value="ECO:0007669"/>
    <property type="project" value="UniProtKB-KW"/>
</dbReference>
<dbReference type="InterPro" id="IPR020578">
    <property type="entry name" value="Aminotrans_V_PyrdxlP_BS"/>
</dbReference>
<evidence type="ECO:0000256" key="2">
    <source>
        <dbReference type="ARBA" id="ARBA00010447"/>
    </source>
</evidence>
<comment type="cofactor">
    <cofactor evidence="1 5">
        <name>pyridoxal 5'-phosphate</name>
        <dbReference type="ChEBI" id="CHEBI:597326"/>
    </cofactor>
</comment>
<evidence type="ECO:0000256" key="4">
    <source>
        <dbReference type="ARBA" id="ARBA00050776"/>
    </source>
</evidence>
<dbReference type="RefSeq" id="WP_007615872.1">
    <property type="nucleotide sequence ID" value="NZ_BAEO01000005.1"/>
</dbReference>
<dbReference type="InterPro" id="IPR015422">
    <property type="entry name" value="PyrdxlP-dep_Trfase_small"/>
</dbReference>
<dbReference type="GO" id="GO:0031071">
    <property type="term" value="F:cysteine desulfurase activity"/>
    <property type="evidence" value="ECO:0007669"/>
    <property type="project" value="UniProtKB-EC"/>
</dbReference>
<dbReference type="Proteomes" id="UP000006327">
    <property type="component" value="Unassembled WGS sequence"/>
</dbReference>
<dbReference type="InterPro" id="IPR015421">
    <property type="entry name" value="PyrdxlP-dep_Trfase_major"/>
</dbReference>
<feature type="domain" description="Aminotransferase class V" evidence="7">
    <location>
        <begin position="67"/>
        <end position="404"/>
    </location>
</feature>
<dbReference type="EMBL" id="BAEO01000005">
    <property type="protein sequence ID" value="GAC17238.1"/>
    <property type="molecule type" value="Genomic_DNA"/>
</dbReference>
<dbReference type="SUPFAM" id="SSF53383">
    <property type="entry name" value="PLP-dependent transferases"/>
    <property type="match status" value="1"/>
</dbReference>
<proteinExistence type="inferred from homology"/>
<comment type="caution">
    <text evidence="8">The sequence shown here is derived from an EMBL/GenBank/DDBJ whole genome shotgun (WGS) entry which is preliminary data.</text>
</comment>
<dbReference type="OrthoDB" id="9764293at2"/>
<protein>
    <submittedName>
        <fullName evidence="8">Aminotransferase class V</fullName>
    </submittedName>
</protein>
<dbReference type="PANTHER" id="PTHR43586:SF8">
    <property type="entry name" value="CYSTEINE DESULFURASE 1, CHLOROPLASTIC"/>
    <property type="match status" value="1"/>
</dbReference>
<dbReference type="AlphaFoldDB" id="K6YKT6"/>
<dbReference type="InterPro" id="IPR015424">
    <property type="entry name" value="PyrdxlP-dep_Trfase"/>
</dbReference>
<dbReference type="PROSITE" id="PS00595">
    <property type="entry name" value="AA_TRANSFER_CLASS_5"/>
    <property type="match status" value="1"/>
</dbReference>
<dbReference type="eggNOG" id="COG0520">
    <property type="taxonomic scope" value="Bacteria"/>
</dbReference>
<evidence type="ECO:0000313" key="8">
    <source>
        <dbReference type="EMBL" id="GAC17238.1"/>
    </source>
</evidence>
<dbReference type="PANTHER" id="PTHR43586">
    <property type="entry name" value="CYSTEINE DESULFURASE"/>
    <property type="match status" value="1"/>
</dbReference>
<comment type="similarity">
    <text evidence="2">Belongs to the class-V pyridoxal-phosphate-dependent aminotransferase family. Csd subfamily.</text>
</comment>
<evidence type="ECO:0000256" key="1">
    <source>
        <dbReference type="ARBA" id="ARBA00001933"/>
    </source>
</evidence>
<evidence type="ECO:0000259" key="7">
    <source>
        <dbReference type="Pfam" id="PF00266"/>
    </source>
</evidence>
<evidence type="ECO:0000256" key="6">
    <source>
        <dbReference type="SAM" id="SignalP"/>
    </source>
</evidence>
<dbReference type="Pfam" id="PF00266">
    <property type="entry name" value="Aminotran_5"/>
    <property type="match status" value="1"/>
</dbReference>
<dbReference type="Gene3D" id="3.40.640.10">
    <property type="entry name" value="Type I PLP-dependent aspartate aminotransferase-like (Major domain)"/>
    <property type="match status" value="1"/>
</dbReference>
<comment type="catalytic activity">
    <reaction evidence="4">
        <text>(sulfur carrier)-H + L-cysteine = (sulfur carrier)-SH + L-alanine</text>
        <dbReference type="Rhea" id="RHEA:43892"/>
        <dbReference type="Rhea" id="RHEA-COMP:14737"/>
        <dbReference type="Rhea" id="RHEA-COMP:14739"/>
        <dbReference type="ChEBI" id="CHEBI:29917"/>
        <dbReference type="ChEBI" id="CHEBI:35235"/>
        <dbReference type="ChEBI" id="CHEBI:57972"/>
        <dbReference type="ChEBI" id="CHEBI:64428"/>
        <dbReference type="EC" id="2.8.1.7"/>
    </reaction>
</comment>
<evidence type="ECO:0000313" key="9">
    <source>
        <dbReference type="Proteomes" id="UP000006327"/>
    </source>
</evidence>
<keyword evidence="9" id="KW-1185">Reference proteome</keyword>
<dbReference type="Gene3D" id="3.90.1150.10">
    <property type="entry name" value="Aspartate Aminotransferase, domain 1"/>
    <property type="match status" value="1"/>
</dbReference>
<evidence type="ECO:0000256" key="5">
    <source>
        <dbReference type="RuleBase" id="RU004504"/>
    </source>
</evidence>
<keyword evidence="8" id="KW-0032">Aminotransferase</keyword>
<organism evidence="8 9">
    <name type="scientific">Paraglaciecola arctica BSs20135</name>
    <dbReference type="NCBI Taxonomy" id="493475"/>
    <lineage>
        <taxon>Bacteria</taxon>
        <taxon>Pseudomonadati</taxon>
        <taxon>Pseudomonadota</taxon>
        <taxon>Gammaproteobacteria</taxon>
        <taxon>Alteromonadales</taxon>
        <taxon>Alteromonadaceae</taxon>
        <taxon>Paraglaciecola</taxon>
    </lineage>
</organism>
<sequence>MLRRQFLNVLGLSVGTGLLAPASILGATSVLDVNNDTIKPGDWKALRNLFPLTRDYIQLSTFLLASHPKPVSDAIEKHRRGFDENPSDYWHHHFQTIDAHISKVAAQYMGGKAENVALTDSTTMGLGLIYSGLKLQQGDEILQTVHDHYSTDMSLAFRAKRTGAKVRRIALYEDPAQVSVSDVQKRLRAAINPETRVVAATWVHSSTGVKLPIRAMADTIKELNKKRKAKQQILFCVDGVHGFGIENQDVSQLGCDFFVAGTHKWIFGPRGTGVVWGNDRAWEQSEPVIPSFSASYEVWLGGMTQDQVPLGEHMSPGGFHSFEHRWALPEAFNLHLQLGKDKVQARIHQLNQQTKQGLAKMPHVTLYTPANSELSSGLVCFDVKGMKAETVVEMMHKKGIIMSSTPYRQSFARFAPSLLNNEQEIELALAEISALG</sequence>
<gene>
    <name evidence="8" type="ORF">GARC_0256</name>
</gene>
<keyword evidence="6" id="KW-0732">Signal</keyword>
<feature type="signal peptide" evidence="6">
    <location>
        <begin position="1"/>
        <end position="27"/>
    </location>
</feature>
<accession>K6YKT6</accession>
<evidence type="ECO:0000256" key="3">
    <source>
        <dbReference type="ARBA" id="ARBA00022898"/>
    </source>
</evidence>
<feature type="chain" id="PRO_5003897540" evidence="6">
    <location>
        <begin position="28"/>
        <end position="436"/>
    </location>
</feature>
<reference evidence="8 9" key="1">
    <citation type="journal article" date="2017" name="Antonie Van Leeuwenhoek">
        <title>Rhizobium rhizosphaerae sp. nov., a novel species isolated from rice rhizosphere.</title>
        <authorList>
            <person name="Zhao J.J."/>
            <person name="Zhang J."/>
            <person name="Zhang R.J."/>
            <person name="Zhang C.W."/>
            <person name="Yin H.Q."/>
            <person name="Zhang X.X."/>
        </authorList>
    </citation>
    <scope>NUCLEOTIDE SEQUENCE [LARGE SCALE GENOMIC DNA]</scope>
    <source>
        <strain evidence="8 9">BSs20135</strain>
    </source>
</reference>
<keyword evidence="8" id="KW-0808">Transferase</keyword>